<dbReference type="Proteomes" id="UP000198558">
    <property type="component" value="Unassembled WGS sequence"/>
</dbReference>
<organism evidence="1 2">
    <name type="scientific">Thomasclavelia cocleata</name>
    <dbReference type="NCBI Taxonomy" id="69824"/>
    <lineage>
        <taxon>Bacteria</taxon>
        <taxon>Bacillati</taxon>
        <taxon>Bacillota</taxon>
        <taxon>Erysipelotrichia</taxon>
        <taxon>Erysipelotrichales</taxon>
        <taxon>Coprobacillaceae</taxon>
        <taxon>Thomasclavelia</taxon>
    </lineage>
</organism>
<name>A0A1I0C1Z4_9FIRM</name>
<reference evidence="2" key="1">
    <citation type="submission" date="2016-10" db="EMBL/GenBank/DDBJ databases">
        <authorList>
            <person name="Varghese N."/>
            <person name="Submissions S."/>
        </authorList>
    </citation>
    <scope>NUCLEOTIDE SEQUENCE [LARGE SCALE GENOMIC DNA]</scope>
    <source>
        <strain evidence="2">DSM 1551</strain>
    </source>
</reference>
<evidence type="ECO:0000313" key="2">
    <source>
        <dbReference type="Proteomes" id="UP000198558"/>
    </source>
</evidence>
<sequence>MGIKVERMILNRFTKGGRNSNMGLIKKILRDENLDEVFKRVKLY</sequence>
<dbReference type="AlphaFoldDB" id="A0A1I0C1Z4"/>
<accession>A0A1I0C1Z4</accession>
<protein>
    <submittedName>
        <fullName evidence="1">Uncharacterized protein</fullName>
    </submittedName>
</protein>
<evidence type="ECO:0000313" key="1">
    <source>
        <dbReference type="EMBL" id="SET12773.1"/>
    </source>
</evidence>
<gene>
    <name evidence="1" type="ORF">SAMN04489758_10212</name>
</gene>
<dbReference type="EMBL" id="FOIN01000002">
    <property type="protein sequence ID" value="SET12773.1"/>
    <property type="molecule type" value="Genomic_DNA"/>
</dbReference>
<proteinExistence type="predicted"/>
<keyword evidence="2" id="KW-1185">Reference proteome</keyword>